<accession>A0A6B2G7B6</accession>
<protein>
    <submittedName>
        <fullName evidence="6">Beta-lactamase-like protein 2 homolog (Trinotate prediction)</fullName>
    </submittedName>
</protein>
<keyword evidence="3" id="KW-0378">Hydrolase</keyword>
<sequence>MFPEIPAVCKLGKSVIRILGCNPGIATLQGTNTYILGTGKERLLVDTGDGKSDAYIRHLRSTVNSENFTISKILITHWHFDHTGGINRVLNLFNNKISIHKFPEPLIDKQYEFNFLPLKHNEIFNIEGCGDIRILHTAGHSNDEIAIEIMDEKIIICGDTILGHGTTVTFRMVIFCRSL</sequence>
<evidence type="ECO:0000256" key="3">
    <source>
        <dbReference type="ARBA" id="ARBA00022801"/>
    </source>
</evidence>
<dbReference type="PANTHER" id="PTHR23131:SF0">
    <property type="entry name" value="ENDORIBONUCLEASE LACTB2"/>
    <property type="match status" value="1"/>
</dbReference>
<evidence type="ECO:0000256" key="1">
    <source>
        <dbReference type="ARBA" id="ARBA00007749"/>
    </source>
</evidence>
<evidence type="ECO:0000256" key="2">
    <source>
        <dbReference type="ARBA" id="ARBA00022723"/>
    </source>
</evidence>
<dbReference type="Pfam" id="PF00753">
    <property type="entry name" value="Lactamase_B"/>
    <property type="match status" value="1"/>
</dbReference>
<proteinExistence type="inferred from homology"/>
<dbReference type="GO" id="GO:0046872">
    <property type="term" value="F:metal ion binding"/>
    <property type="evidence" value="ECO:0007669"/>
    <property type="project" value="UniProtKB-KW"/>
</dbReference>
<feature type="domain" description="Metallo-beta-lactamase" evidence="5">
    <location>
        <begin position="30"/>
        <end position="179"/>
    </location>
</feature>
<dbReference type="EMBL" id="GHBR01001396">
    <property type="protein sequence ID" value="NDJ96653.1"/>
    <property type="molecule type" value="Transcribed_RNA"/>
</dbReference>
<dbReference type="InterPro" id="IPR001279">
    <property type="entry name" value="Metallo-B-lactamas"/>
</dbReference>
<dbReference type="SMART" id="SM00849">
    <property type="entry name" value="Lactamase_B"/>
    <property type="match status" value="1"/>
</dbReference>
<dbReference type="FunFam" id="3.60.15.10:FF:000041">
    <property type="entry name" value="Metallo-beta-lactamase domain protein"/>
    <property type="match status" value="1"/>
</dbReference>
<dbReference type="Gene3D" id="3.60.15.10">
    <property type="entry name" value="Ribonuclease Z/Hydroxyacylglutathione hydrolase-like"/>
    <property type="match status" value="1"/>
</dbReference>
<comment type="similarity">
    <text evidence="1">Belongs to the metallo-beta-lactamase superfamily.</text>
</comment>
<dbReference type="AlphaFoldDB" id="A0A6B2G7B6"/>
<dbReference type="PANTHER" id="PTHR23131">
    <property type="entry name" value="ENDORIBONUCLEASE LACTB2"/>
    <property type="match status" value="1"/>
</dbReference>
<reference evidence="6" key="1">
    <citation type="submission" date="2018-11" db="EMBL/GenBank/DDBJ databases">
        <title>Myxobolus squamalis genome and transcriptome.</title>
        <authorList>
            <person name="Yahalomi D."/>
            <person name="Atkinson S.D."/>
            <person name="Neuhof M."/>
            <person name="Chang E.S."/>
            <person name="Philippe H."/>
            <person name="Cartwright P."/>
            <person name="Bartholomew J.L."/>
            <person name="Huchon D."/>
        </authorList>
    </citation>
    <scope>NUCLEOTIDE SEQUENCE</scope>
    <source>
        <strain evidence="6">71B08</strain>
        <tissue evidence="6">Whole</tissue>
    </source>
</reference>
<dbReference type="GO" id="GO:0016787">
    <property type="term" value="F:hydrolase activity"/>
    <property type="evidence" value="ECO:0007669"/>
    <property type="project" value="UniProtKB-KW"/>
</dbReference>
<dbReference type="SUPFAM" id="SSF56281">
    <property type="entry name" value="Metallo-hydrolase/oxidoreductase"/>
    <property type="match status" value="1"/>
</dbReference>
<organism evidence="6">
    <name type="scientific">Myxobolus squamalis</name>
    <name type="common">Myxosporean</name>
    <dbReference type="NCBI Taxonomy" id="59785"/>
    <lineage>
        <taxon>Eukaryota</taxon>
        <taxon>Metazoa</taxon>
        <taxon>Cnidaria</taxon>
        <taxon>Myxozoa</taxon>
        <taxon>Myxosporea</taxon>
        <taxon>Bivalvulida</taxon>
        <taxon>Platysporina</taxon>
        <taxon>Myxobolidae</taxon>
        <taxon>Myxobolus</taxon>
    </lineage>
</organism>
<evidence type="ECO:0000259" key="5">
    <source>
        <dbReference type="SMART" id="SM00849"/>
    </source>
</evidence>
<dbReference type="InterPro" id="IPR050662">
    <property type="entry name" value="Sec-metab_biosynth-thioest"/>
</dbReference>
<name>A0A6B2G7B6_MYXSQ</name>
<keyword evidence="2" id="KW-0479">Metal-binding</keyword>
<evidence type="ECO:0000313" key="6">
    <source>
        <dbReference type="EMBL" id="NDJ96653.1"/>
    </source>
</evidence>
<evidence type="ECO:0000256" key="4">
    <source>
        <dbReference type="ARBA" id="ARBA00022833"/>
    </source>
</evidence>
<keyword evidence="4" id="KW-0862">Zinc</keyword>
<dbReference type="InterPro" id="IPR036866">
    <property type="entry name" value="RibonucZ/Hydroxyglut_hydro"/>
</dbReference>